<comment type="subcellular location">
    <subcellularLocation>
        <location evidence="2">Cell inner membrane</location>
        <topology evidence="2">Multi-pass membrane protein</topology>
    </subcellularLocation>
</comment>
<keyword evidence="5" id="KW-0997">Cell inner membrane</keyword>
<evidence type="ECO:0000256" key="4">
    <source>
        <dbReference type="ARBA" id="ARBA00022475"/>
    </source>
</evidence>
<gene>
    <name evidence="15" type="ORF">V3328_20110</name>
</gene>
<keyword evidence="11 13" id="KW-0472">Membrane</keyword>
<comment type="function">
    <text evidence="1">The transhydrogenation between NADH and NADP is coupled to respiration and ATP hydrolysis and functions as a proton pump across the membrane.</text>
</comment>
<comment type="caution">
    <text evidence="15">The sequence shown here is derived from an EMBL/GenBank/DDBJ whole genome shotgun (WGS) entry which is preliminary data.</text>
</comment>
<dbReference type="InterPro" id="IPR024605">
    <property type="entry name" value="NADP_transhyd_a_C"/>
</dbReference>
<evidence type="ECO:0000256" key="12">
    <source>
        <dbReference type="ARBA" id="ARBA00048202"/>
    </source>
</evidence>
<dbReference type="EMBL" id="JAZHOF010000009">
    <property type="protein sequence ID" value="MEJ8573804.1"/>
    <property type="molecule type" value="Genomic_DNA"/>
</dbReference>
<dbReference type="PANTHER" id="PTHR10160">
    <property type="entry name" value="NAD(P) TRANSHYDROGENASE"/>
    <property type="match status" value="1"/>
</dbReference>
<feature type="domain" description="NAD(P) transhydrogenase alpha subunit C-terminal" evidence="14">
    <location>
        <begin position="64"/>
        <end position="155"/>
    </location>
</feature>
<organism evidence="15 16">
    <name type="scientific">Microbaculum marinum</name>
    <dbReference type="NCBI Taxonomy" id="1764581"/>
    <lineage>
        <taxon>Bacteria</taxon>
        <taxon>Pseudomonadati</taxon>
        <taxon>Pseudomonadota</taxon>
        <taxon>Alphaproteobacteria</taxon>
        <taxon>Hyphomicrobiales</taxon>
        <taxon>Tepidamorphaceae</taxon>
        <taxon>Microbaculum</taxon>
    </lineage>
</organism>
<feature type="transmembrane region" description="Helical" evidence="13">
    <location>
        <begin position="123"/>
        <end position="146"/>
    </location>
</feature>
<evidence type="ECO:0000313" key="16">
    <source>
        <dbReference type="Proteomes" id="UP001378188"/>
    </source>
</evidence>
<evidence type="ECO:0000256" key="1">
    <source>
        <dbReference type="ARBA" id="ARBA00003943"/>
    </source>
</evidence>
<keyword evidence="16" id="KW-1185">Reference proteome</keyword>
<protein>
    <recommendedName>
        <fullName evidence="3">proton-translocating NAD(P)(+) transhydrogenase</fullName>
        <ecNumber evidence="3">7.1.1.1</ecNumber>
    </recommendedName>
</protein>
<evidence type="ECO:0000256" key="13">
    <source>
        <dbReference type="SAM" id="Phobius"/>
    </source>
</evidence>
<feature type="transmembrane region" description="Helical" evidence="13">
    <location>
        <begin position="61"/>
        <end position="80"/>
    </location>
</feature>
<evidence type="ECO:0000256" key="10">
    <source>
        <dbReference type="ARBA" id="ARBA00023027"/>
    </source>
</evidence>
<evidence type="ECO:0000256" key="11">
    <source>
        <dbReference type="ARBA" id="ARBA00023136"/>
    </source>
</evidence>
<dbReference type="GO" id="GO:0005886">
    <property type="term" value="C:plasma membrane"/>
    <property type="evidence" value="ECO:0007669"/>
    <property type="project" value="UniProtKB-SubCell"/>
</dbReference>
<keyword evidence="7" id="KW-0521">NADP</keyword>
<dbReference type="EC" id="7.1.1.1" evidence="3"/>
<evidence type="ECO:0000256" key="9">
    <source>
        <dbReference type="ARBA" id="ARBA00022989"/>
    </source>
</evidence>
<dbReference type="Proteomes" id="UP001378188">
    <property type="component" value="Unassembled WGS sequence"/>
</dbReference>
<dbReference type="GO" id="GO:0006740">
    <property type="term" value="P:NADPH regeneration"/>
    <property type="evidence" value="ECO:0007669"/>
    <property type="project" value="TreeGrafter"/>
</dbReference>
<dbReference type="Pfam" id="PF12769">
    <property type="entry name" value="PNTB_4TM"/>
    <property type="match status" value="1"/>
</dbReference>
<dbReference type="AlphaFoldDB" id="A0AAW9RWM3"/>
<accession>A0AAW9RWM3</accession>
<evidence type="ECO:0000259" key="14">
    <source>
        <dbReference type="Pfam" id="PF12769"/>
    </source>
</evidence>
<dbReference type="GO" id="GO:0008750">
    <property type="term" value="F:proton-translocating NAD(P)+ transhydrogenase activity"/>
    <property type="evidence" value="ECO:0007669"/>
    <property type="project" value="UniProtKB-EC"/>
</dbReference>
<evidence type="ECO:0000256" key="2">
    <source>
        <dbReference type="ARBA" id="ARBA00004429"/>
    </source>
</evidence>
<evidence type="ECO:0000256" key="3">
    <source>
        <dbReference type="ARBA" id="ARBA00012943"/>
    </source>
</evidence>
<sequence length="158" mass="16372">MASMTPDQAVDKANRLADIARQAAEAAAEHAREVAGQVGDMAGEAMGMGAHAATGGAIDPFVFQLSIFVMAVFVGYYVVWSVTPALHTPLMSVTNAISSVIVVGALLAVGVDATGVLGDGPVWARGFGFVALVLASVNIFGGFLVTQRMLAMYKKKQK</sequence>
<dbReference type="GO" id="GO:0050661">
    <property type="term" value="F:NADP binding"/>
    <property type="evidence" value="ECO:0007669"/>
    <property type="project" value="TreeGrafter"/>
</dbReference>
<keyword evidence="9 13" id="KW-1133">Transmembrane helix</keyword>
<dbReference type="RefSeq" id="WP_340331509.1">
    <property type="nucleotide sequence ID" value="NZ_JAZHOF010000009.1"/>
</dbReference>
<keyword evidence="6 13" id="KW-0812">Transmembrane</keyword>
<proteinExistence type="predicted"/>
<keyword evidence="4" id="KW-1003">Cell membrane</keyword>
<evidence type="ECO:0000256" key="7">
    <source>
        <dbReference type="ARBA" id="ARBA00022857"/>
    </source>
</evidence>
<keyword evidence="8" id="KW-1278">Translocase</keyword>
<evidence type="ECO:0000313" key="15">
    <source>
        <dbReference type="EMBL" id="MEJ8573804.1"/>
    </source>
</evidence>
<dbReference type="PANTHER" id="PTHR10160:SF19">
    <property type="entry name" value="PROTON-TRANSLOCATING NAD(P)(+) TRANSHYDROGENASE"/>
    <property type="match status" value="1"/>
</dbReference>
<evidence type="ECO:0000256" key="5">
    <source>
        <dbReference type="ARBA" id="ARBA00022519"/>
    </source>
</evidence>
<evidence type="ECO:0000256" key="8">
    <source>
        <dbReference type="ARBA" id="ARBA00022967"/>
    </source>
</evidence>
<name>A0AAW9RWM3_9HYPH</name>
<feature type="transmembrane region" description="Helical" evidence="13">
    <location>
        <begin position="92"/>
        <end position="111"/>
    </location>
</feature>
<evidence type="ECO:0000256" key="6">
    <source>
        <dbReference type="ARBA" id="ARBA00022692"/>
    </source>
</evidence>
<reference evidence="15 16" key="1">
    <citation type="submission" date="2024-02" db="EMBL/GenBank/DDBJ databases">
        <title>Genome analysis and characterization of Microbaculum marinisediminis sp. nov., isolated from marine sediment.</title>
        <authorList>
            <person name="Du Z.-J."/>
            <person name="Ye Y.-Q."/>
            <person name="Zhang Z.-R."/>
            <person name="Yuan S.-M."/>
            <person name="Zhang X.-Y."/>
        </authorList>
    </citation>
    <scope>NUCLEOTIDE SEQUENCE [LARGE SCALE GENOMIC DNA]</scope>
    <source>
        <strain evidence="15 16">SDUM1044001</strain>
    </source>
</reference>
<keyword evidence="10" id="KW-0520">NAD</keyword>
<comment type="catalytic activity">
    <reaction evidence="12">
        <text>NAD(+) + NADPH + H(+)(in) = NADH + NADP(+) + H(+)(out)</text>
        <dbReference type="Rhea" id="RHEA:47992"/>
        <dbReference type="ChEBI" id="CHEBI:15378"/>
        <dbReference type="ChEBI" id="CHEBI:57540"/>
        <dbReference type="ChEBI" id="CHEBI:57783"/>
        <dbReference type="ChEBI" id="CHEBI:57945"/>
        <dbReference type="ChEBI" id="CHEBI:58349"/>
        <dbReference type="EC" id="7.1.1.1"/>
    </reaction>
</comment>